<proteinExistence type="inferred from homology"/>
<dbReference type="EMBL" id="CAICTM010000029">
    <property type="protein sequence ID" value="CAB9497951.1"/>
    <property type="molecule type" value="Genomic_DNA"/>
</dbReference>
<sequence length="216" mass="23938">MAKRDSPSAQRNKEPIWNMLSAKVLPAIPKKDEPLRVLEIAAGCGVHSHHFSLQLDQTKTPFLWYPSDPEESSRASIQAYLDDEPTLKDKLQSPIDVTLHEDGPTDPNLVNGLTFDLCICINMIHISPWSATLGLMNLAGNKLSSGGILFLYGPYKVNGSAVESNLRFDMSLRSRDPSWGVRNLEDVFAAAEKCGLEHVETIEMPANNLSVILRKK</sequence>
<dbReference type="PANTHER" id="PTHR20974:SF0">
    <property type="entry name" value="UPF0585 PROTEIN CG18661"/>
    <property type="match status" value="1"/>
</dbReference>
<dbReference type="OrthoDB" id="10258744at2759"/>
<dbReference type="InterPro" id="IPR010342">
    <property type="entry name" value="DUF938"/>
</dbReference>
<dbReference type="PANTHER" id="PTHR20974">
    <property type="entry name" value="UPF0585 PROTEIN CG18661"/>
    <property type="match status" value="1"/>
</dbReference>
<reference evidence="2" key="1">
    <citation type="submission" date="2020-06" db="EMBL/GenBank/DDBJ databases">
        <authorList>
            <consortium name="Plant Systems Biology data submission"/>
        </authorList>
    </citation>
    <scope>NUCLEOTIDE SEQUENCE</scope>
    <source>
        <strain evidence="2">D6</strain>
    </source>
</reference>
<dbReference type="InterPro" id="IPR029063">
    <property type="entry name" value="SAM-dependent_MTases_sf"/>
</dbReference>
<evidence type="ECO:0000313" key="3">
    <source>
        <dbReference type="Proteomes" id="UP001153069"/>
    </source>
</evidence>
<dbReference type="Proteomes" id="UP001153069">
    <property type="component" value="Unassembled WGS sequence"/>
</dbReference>
<evidence type="ECO:0000256" key="1">
    <source>
        <dbReference type="ARBA" id="ARBA00008308"/>
    </source>
</evidence>
<keyword evidence="3" id="KW-1185">Reference proteome</keyword>
<accession>A0A9N8H239</accession>
<comment type="caution">
    <text evidence="2">The sequence shown here is derived from an EMBL/GenBank/DDBJ whole genome shotgun (WGS) entry which is preliminary data.</text>
</comment>
<keyword evidence="2" id="KW-0489">Methyltransferase</keyword>
<comment type="similarity">
    <text evidence="1">Belongs to the UPF0585 family.</text>
</comment>
<dbReference type="GO" id="GO:0008168">
    <property type="term" value="F:methyltransferase activity"/>
    <property type="evidence" value="ECO:0007669"/>
    <property type="project" value="UniProtKB-KW"/>
</dbReference>
<organism evidence="2 3">
    <name type="scientific">Seminavis robusta</name>
    <dbReference type="NCBI Taxonomy" id="568900"/>
    <lineage>
        <taxon>Eukaryota</taxon>
        <taxon>Sar</taxon>
        <taxon>Stramenopiles</taxon>
        <taxon>Ochrophyta</taxon>
        <taxon>Bacillariophyta</taxon>
        <taxon>Bacillariophyceae</taxon>
        <taxon>Bacillariophycidae</taxon>
        <taxon>Naviculales</taxon>
        <taxon>Naviculaceae</taxon>
        <taxon>Seminavis</taxon>
    </lineage>
</organism>
<dbReference type="SUPFAM" id="SSF53335">
    <property type="entry name" value="S-adenosyl-L-methionine-dependent methyltransferases"/>
    <property type="match status" value="1"/>
</dbReference>
<dbReference type="Pfam" id="PF06080">
    <property type="entry name" value="DUF938"/>
    <property type="match status" value="1"/>
</dbReference>
<evidence type="ECO:0000313" key="2">
    <source>
        <dbReference type="EMBL" id="CAB9497951.1"/>
    </source>
</evidence>
<name>A0A9N8H239_9STRA</name>
<gene>
    <name evidence="2" type="ORF">SEMRO_29_G018940.1</name>
</gene>
<dbReference type="AlphaFoldDB" id="A0A9N8H239"/>
<protein>
    <submittedName>
        <fullName evidence="2">Methyltransferase-like 26</fullName>
    </submittedName>
</protein>
<keyword evidence="2" id="KW-0808">Transferase</keyword>
<dbReference type="Gene3D" id="3.40.50.150">
    <property type="entry name" value="Vaccinia Virus protein VP39"/>
    <property type="match status" value="1"/>
</dbReference>
<dbReference type="GO" id="GO:0032259">
    <property type="term" value="P:methylation"/>
    <property type="evidence" value="ECO:0007669"/>
    <property type="project" value="UniProtKB-KW"/>
</dbReference>